<keyword evidence="3" id="KW-1185">Reference proteome</keyword>
<feature type="region of interest" description="Disordered" evidence="1">
    <location>
        <begin position="1"/>
        <end position="212"/>
    </location>
</feature>
<dbReference type="EMBL" id="CM029039">
    <property type="protein sequence ID" value="KAG2640026.1"/>
    <property type="molecule type" value="Genomic_DNA"/>
</dbReference>
<comment type="caution">
    <text evidence="2">The sequence shown here is derived from an EMBL/GenBank/DDBJ whole genome shotgun (WGS) entry which is preliminary data.</text>
</comment>
<evidence type="ECO:0000313" key="3">
    <source>
        <dbReference type="Proteomes" id="UP000823388"/>
    </source>
</evidence>
<reference evidence="2" key="1">
    <citation type="submission" date="2020-05" db="EMBL/GenBank/DDBJ databases">
        <title>WGS assembly of Panicum virgatum.</title>
        <authorList>
            <person name="Lovell J.T."/>
            <person name="Jenkins J."/>
            <person name="Shu S."/>
            <person name="Juenger T.E."/>
            <person name="Schmutz J."/>
        </authorList>
    </citation>
    <scope>NUCLEOTIDE SEQUENCE</scope>
    <source>
        <strain evidence="2">AP13</strain>
    </source>
</reference>
<feature type="compositionally biased region" description="Low complexity" evidence="1">
    <location>
        <begin position="226"/>
        <end position="238"/>
    </location>
</feature>
<accession>A0A8T0W249</accession>
<evidence type="ECO:0000256" key="1">
    <source>
        <dbReference type="SAM" id="MobiDB-lite"/>
    </source>
</evidence>
<dbReference type="InterPro" id="IPR043502">
    <property type="entry name" value="DNA/RNA_pol_sf"/>
</dbReference>
<protein>
    <submittedName>
        <fullName evidence="2">Uncharacterized protein</fullName>
    </submittedName>
</protein>
<dbReference type="Gene3D" id="3.10.10.10">
    <property type="entry name" value="HIV Type 1 Reverse Transcriptase, subunit A, domain 1"/>
    <property type="match status" value="1"/>
</dbReference>
<gene>
    <name evidence="2" type="ORF">PVAP13_2KG064732</name>
</gene>
<dbReference type="Proteomes" id="UP000823388">
    <property type="component" value="Chromosome 2K"/>
</dbReference>
<feature type="compositionally biased region" description="Basic and acidic residues" evidence="1">
    <location>
        <begin position="9"/>
        <end position="45"/>
    </location>
</feature>
<feature type="compositionally biased region" description="Basic and acidic residues" evidence="1">
    <location>
        <begin position="93"/>
        <end position="112"/>
    </location>
</feature>
<feature type="compositionally biased region" description="Basic and acidic residues" evidence="1">
    <location>
        <begin position="58"/>
        <end position="78"/>
    </location>
</feature>
<dbReference type="PANTHER" id="PTHR24559">
    <property type="entry name" value="TRANSPOSON TY3-I GAG-POL POLYPROTEIN"/>
    <property type="match status" value="1"/>
</dbReference>
<sequence>MAPGKSGSSRRDGKDAQAEYRDTRDASERSEKKRNAPAEYRDTRDAPALNAEKKRHARQDDDREDIRSRETGRSDWGSRSRRSVAGQSALVARDVRQTKRAKHYEGMSKGEKQGGSSNGVSRPSRDSLPSALRAPGQPPRPCRDLGHGVTFTLSPSPPRITGNARHAPSTAAAPEAPRDTLPTASAERLDLDLDELSTDTDDDFSIGINPRNPMAISVDVDSLGGLDALTPTDPAATTQEQVQSQADDDDRLPLSERAKKLKGKGEDHAEATKDPISLPEKEKHVGARAKAGKFALLERALKLKKKTEAYVSELVSCRPRFAVDSVRSVDSEPIDPPSLVLPKGTLEEERSAYIIRTDLARLFRLLKKEPFDGAKVVRMLKLLMGQWASMYESPLPADLELLTTRLGALAQCIENGATFEEATLDKDEQAMHSHLQRIEAANVIREVKYPTWLANTVPVKKKNCKWRMYIDFTDLNKDCPKDDFPLPRIDREPKSIRDNSPKQIYPSLY</sequence>
<dbReference type="PANTHER" id="PTHR24559:SF444">
    <property type="entry name" value="REVERSE TRANSCRIPTASE DOMAIN-CONTAINING PROTEIN"/>
    <property type="match status" value="1"/>
</dbReference>
<organism evidence="2 3">
    <name type="scientific">Panicum virgatum</name>
    <name type="common">Blackwell switchgrass</name>
    <dbReference type="NCBI Taxonomy" id="38727"/>
    <lineage>
        <taxon>Eukaryota</taxon>
        <taxon>Viridiplantae</taxon>
        <taxon>Streptophyta</taxon>
        <taxon>Embryophyta</taxon>
        <taxon>Tracheophyta</taxon>
        <taxon>Spermatophyta</taxon>
        <taxon>Magnoliopsida</taxon>
        <taxon>Liliopsida</taxon>
        <taxon>Poales</taxon>
        <taxon>Poaceae</taxon>
        <taxon>PACMAD clade</taxon>
        <taxon>Panicoideae</taxon>
        <taxon>Panicodae</taxon>
        <taxon>Paniceae</taxon>
        <taxon>Panicinae</taxon>
        <taxon>Panicum</taxon>
        <taxon>Panicum sect. Hiantes</taxon>
    </lineage>
</organism>
<feature type="compositionally biased region" description="Acidic residues" evidence="1">
    <location>
        <begin position="192"/>
        <end position="204"/>
    </location>
</feature>
<proteinExistence type="predicted"/>
<evidence type="ECO:0000313" key="2">
    <source>
        <dbReference type="EMBL" id="KAG2640026.1"/>
    </source>
</evidence>
<feature type="region of interest" description="Disordered" evidence="1">
    <location>
        <begin position="226"/>
        <end position="253"/>
    </location>
</feature>
<name>A0A8T0W249_PANVG</name>
<dbReference type="InterPro" id="IPR053134">
    <property type="entry name" value="RNA-dir_DNA_polymerase"/>
</dbReference>
<dbReference type="AlphaFoldDB" id="A0A8T0W249"/>
<dbReference type="SUPFAM" id="SSF56672">
    <property type="entry name" value="DNA/RNA polymerases"/>
    <property type="match status" value="1"/>
</dbReference>